<feature type="transmembrane region" description="Helical" evidence="1">
    <location>
        <begin position="53"/>
        <end position="71"/>
    </location>
</feature>
<dbReference type="PANTHER" id="PTHR40700:SF1">
    <property type="entry name" value="DUF63 DOMAIN-CONTAINING PROTEIN"/>
    <property type="match status" value="1"/>
</dbReference>
<dbReference type="Pfam" id="PF01889">
    <property type="entry name" value="DUF63"/>
    <property type="match status" value="1"/>
</dbReference>
<feature type="transmembrane region" description="Helical" evidence="1">
    <location>
        <begin position="23"/>
        <end position="41"/>
    </location>
</feature>
<protein>
    <submittedName>
        <fullName evidence="2">DUF63 family protein</fullName>
    </submittedName>
</protein>
<feature type="transmembrane region" description="Helical" evidence="1">
    <location>
        <begin position="112"/>
        <end position="135"/>
    </location>
</feature>
<accession>A0ABD6C7D4</accession>
<dbReference type="InterPro" id="IPR002749">
    <property type="entry name" value="DUF63"/>
</dbReference>
<sequence length="282" mass="28330">MLPRGLTPVPLQVLPEGLVVPPLPYLAGIVVGLAVVGGSLFRQRPAVTRRVVVAFGPWMVTGAALHVLYQLESAPAVVAPLLSAPTVYATTFLVAGGVWTTLVAIEGLTVPTLLGGVGFVTAILASAVVLAAGAASGSLSLQFPVLGLLLSIVFTAVVYVLVRSVRPSITTATGSLGALVVFGHVLDGVSTAIGVDLFGTAERSPIPRAIMDVAGSLPTASVVGTGWLFVLVKVGVAVAVLALFADFVEEDPVQGNVGLGVVAAVGLGPGAHNLLLFAAAPI</sequence>
<feature type="transmembrane region" description="Helical" evidence="1">
    <location>
        <begin position="226"/>
        <end position="245"/>
    </location>
</feature>
<evidence type="ECO:0000256" key="1">
    <source>
        <dbReference type="SAM" id="Phobius"/>
    </source>
</evidence>
<keyword evidence="1" id="KW-0812">Transmembrane</keyword>
<dbReference type="PANTHER" id="PTHR40700">
    <property type="entry name" value="HYPOTHETICAL MEMBRANE PROTEIN, CONSERVED, DUF63 FAMILY"/>
    <property type="match status" value="1"/>
</dbReference>
<keyword evidence="1" id="KW-1133">Transmembrane helix</keyword>
<feature type="transmembrane region" description="Helical" evidence="1">
    <location>
        <begin position="141"/>
        <end position="162"/>
    </location>
</feature>
<name>A0ABD6C7D4_9EURY</name>
<organism evidence="2 3">
    <name type="scientific">Halorientalis brevis</name>
    <dbReference type="NCBI Taxonomy" id="1126241"/>
    <lineage>
        <taxon>Archaea</taxon>
        <taxon>Methanobacteriati</taxon>
        <taxon>Methanobacteriota</taxon>
        <taxon>Stenosarchaea group</taxon>
        <taxon>Halobacteria</taxon>
        <taxon>Halobacteriales</taxon>
        <taxon>Haloarculaceae</taxon>
        <taxon>Halorientalis</taxon>
    </lineage>
</organism>
<keyword evidence="1" id="KW-0472">Membrane</keyword>
<reference evidence="2 3" key="1">
    <citation type="journal article" date="2019" name="Int. J. Syst. Evol. Microbiol.">
        <title>The Global Catalogue of Microorganisms (GCM) 10K type strain sequencing project: providing services to taxonomists for standard genome sequencing and annotation.</title>
        <authorList>
            <consortium name="The Broad Institute Genomics Platform"/>
            <consortium name="The Broad Institute Genome Sequencing Center for Infectious Disease"/>
            <person name="Wu L."/>
            <person name="Ma J."/>
        </authorList>
    </citation>
    <scope>NUCLEOTIDE SEQUENCE [LARGE SCALE GENOMIC DNA]</scope>
    <source>
        <strain evidence="2 3">CGMCC 1.12125</strain>
    </source>
</reference>
<dbReference type="AlphaFoldDB" id="A0ABD6C7D4"/>
<dbReference type="Proteomes" id="UP001597119">
    <property type="component" value="Unassembled WGS sequence"/>
</dbReference>
<dbReference type="RefSeq" id="WP_247377278.1">
    <property type="nucleotide sequence ID" value="NZ_JALLGV010000003.1"/>
</dbReference>
<proteinExistence type="predicted"/>
<gene>
    <name evidence="2" type="ORF">ACFR9U_01815</name>
</gene>
<dbReference type="EMBL" id="JBHUDJ010000001">
    <property type="protein sequence ID" value="MFD1585704.1"/>
    <property type="molecule type" value="Genomic_DNA"/>
</dbReference>
<comment type="caution">
    <text evidence="2">The sequence shown here is derived from an EMBL/GenBank/DDBJ whole genome shotgun (WGS) entry which is preliminary data.</text>
</comment>
<evidence type="ECO:0000313" key="2">
    <source>
        <dbReference type="EMBL" id="MFD1585704.1"/>
    </source>
</evidence>
<keyword evidence="3" id="KW-1185">Reference proteome</keyword>
<evidence type="ECO:0000313" key="3">
    <source>
        <dbReference type="Proteomes" id="UP001597119"/>
    </source>
</evidence>
<feature type="transmembrane region" description="Helical" evidence="1">
    <location>
        <begin position="257"/>
        <end position="280"/>
    </location>
</feature>
<feature type="transmembrane region" description="Helical" evidence="1">
    <location>
        <begin position="86"/>
        <end position="105"/>
    </location>
</feature>
<feature type="transmembrane region" description="Helical" evidence="1">
    <location>
        <begin position="174"/>
        <end position="195"/>
    </location>
</feature>